<evidence type="ECO:0000313" key="5">
    <source>
        <dbReference type="EMBL" id="TNC48630.1"/>
    </source>
</evidence>
<sequence>MTHAPTSEPGLGGVLGLSYDELSGDRAVISWTVGPQHLQPFGIVHGGVHCAVHESAASMAAQAWLRDKGVVVGVNNNTDFLRQARVGDTLRTVATPIHRGRTSQLWEMATTNAEGKLVSRGQVRLAHLPGSPPPEFLAMLDGA</sequence>
<dbReference type="AlphaFoldDB" id="A0A5C4MX29"/>
<dbReference type="InterPro" id="IPR029069">
    <property type="entry name" value="HotDog_dom_sf"/>
</dbReference>
<dbReference type="PANTHER" id="PTHR43240:SF5">
    <property type="entry name" value="1,4-DIHYDROXY-2-NAPHTHOYL-COA THIOESTERASE 1"/>
    <property type="match status" value="1"/>
</dbReference>
<dbReference type="RefSeq" id="WP_139086711.1">
    <property type="nucleotide sequence ID" value="NZ_VDFR01000034.1"/>
</dbReference>
<dbReference type="CDD" id="cd03443">
    <property type="entry name" value="PaaI_thioesterase"/>
    <property type="match status" value="1"/>
</dbReference>
<dbReference type="OrthoDB" id="9798208at2"/>
<feature type="domain" description="Thioesterase" evidence="3">
    <location>
        <begin position="41"/>
        <end position="118"/>
    </location>
</feature>
<evidence type="ECO:0000313" key="6">
    <source>
        <dbReference type="Proteomes" id="UP000306740"/>
    </source>
</evidence>
<keyword evidence="2" id="KW-0378">Hydrolase</keyword>
<gene>
    <name evidence="5" type="ORF">FHE65_06905</name>
    <name evidence="4" type="ORF">FHE65_18190</name>
</gene>
<evidence type="ECO:0000256" key="2">
    <source>
        <dbReference type="ARBA" id="ARBA00022801"/>
    </source>
</evidence>
<dbReference type="EMBL" id="VDFR01000034">
    <property type="protein sequence ID" value="TNC48630.1"/>
    <property type="molecule type" value="Genomic_DNA"/>
</dbReference>
<dbReference type="Gene3D" id="3.10.129.10">
    <property type="entry name" value="Hotdog Thioesterase"/>
    <property type="match status" value="1"/>
</dbReference>
<dbReference type="NCBIfam" id="TIGR00369">
    <property type="entry name" value="unchar_dom_1"/>
    <property type="match status" value="1"/>
</dbReference>
<name>A0A5C4MX29_9ACTN</name>
<accession>A0A5C4MX29</accession>
<dbReference type="InterPro" id="IPR006683">
    <property type="entry name" value="Thioestr_dom"/>
</dbReference>
<comment type="similarity">
    <text evidence="1">Belongs to the thioesterase PaaI family.</text>
</comment>
<evidence type="ECO:0000313" key="4">
    <source>
        <dbReference type="EMBL" id="TNC43589.1"/>
    </source>
</evidence>
<dbReference type="PANTHER" id="PTHR43240">
    <property type="entry name" value="1,4-DIHYDROXY-2-NAPHTHOYL-COA THIOESTERASE 1"/>
    <property type="match status" value="1"/>
</dbReference>
<evidence type="ECO:0000256" key="1">
    <source>
        <dbReference type="ARBA" id="ARBA00008324"/>
    </source>
</evidence>
<organism evidence="5 6">
    <name type="scientific">Mumia zhuanghuii</name>
    <dbReference type="NCBI Taxonomy" id="2585211"/>
    <lineage>
        <taxon>Bacteria</taxon>
        <taxon>Bacillati</taxon>
        <taxon>Actinomycetota</taxon>
        <taxon>Actinomycetes</taxon>
        <taxon>Propionibacteriales</taxon>
        <taxon>Nocardioidaceae</taxon>
        <taxon>Mumia</taxon>
    </lineage>
</organism>
<dbReference type="SUPFAM" id="SSF54637">
    <property type="entry name" value="Thioesterase/thiol ester dehydrase-isomerase"/>
    <property type="match status" value="1"/>
</dbReference>
<dbReference type="Pfam" id="PF03061">
    <property type="entry name" value="4HBT"/>
    <property type="match status" value="1"/>
</dbReference>
<reference evidence="5 6" key="1">
    <citation type="submission" date="2019-05" db="EMBL/GenBank/DDBJ databases">
        <title>Mumia sp. nov., isolated from the intestinal contents of plateau pika (Ochotona curzoniae) in the Qinghai-Tibet plateau of China.</title>
        <authorList>
            <person name="Tian Z."/>
        </authorList>
    </citation>
    <scope>NUCLEOTIDE SEQUENCE [LARGE SCALE GENOMIC DNA]</scope>
    <source>
        <strain evidence="6">527</strain>
        <strain evidence="5">Z527</strain>
    </source>
</reference>
<comment type="caution">
    <text evidence="5">The sequence shown here is derived from an EMBL/GenBank/DDBJ whole genome shotgun (WGS) entry which is preliminary data.</text>
</comment>
<dbReference type="Proteomes" id="UP000306740">
    <property type="component" value="Unassembled WGS sequence"/>
</dbReference>
<dbReference type="InterPro" id="IPR003736">
    <property type="entry name" value="PAAI_dom"/>
</dbReference>
<proteinExistence type="inferred from homology"/>
<dbReference type="EMBL" id="VDFR01000080">
    <property type="protein sequence ID" value="TNC43589.1"/>
    <property type="molecule type" value="Genomic_DNA"/>
</dbReference>
<evidence type="ECO:0000259" key="3">
    <source>
        <dbReference type="Pfam" id="PF03061"/>
    </source>
</evidence>
<dbReference type="GO" id="GO:0005829">
    <property type="term" value="C:cytosol"/>
    <property type="evidence" value="ECO:0007669"/>
    <property type="project" value="TreeGrafter"/>
</dbReference>
<protein>
    <submittedName>
        <fullName evidence="5">PaaI family thioesterase</fullName>
    </submittedName>
</protein>
<dbReference type="GO" id="GO:0061522">
    <property type="term" value="F:1,4-dihydroxy-2-naphthoyl-CoA thioesterase activity"/>
    <property type="evidence" value="ECO:0007669"/>
    <property type="project" value="TreeGrafter"/>
</dbReference>